<dbReference type="EMBL" id="CAJOAY010021699">
    <property type="protein sequence ID" value="CAF4350619.1"/>
    <property type="molecule type" value="Genomic_DNA"/>
</dbReference>
<evidence type="ECO:0000313" key="1">
    <source>
        <dbReference type="EMBL" id="CAF4350619.1"/>
    </source>
</evidence>
<proteinExistence type="predicted"/>
<dbReference type="GO" id="GO:0016746">
    <property type="term" value="F:acyltransferase activity"/>
    <property type="evidence" value="ECO:0007669"/>
    <property type="project" value="InterPro"/>
</dbReference>
<accession>A0A820L4Y9</accession>
<name>A0A820L4Y9_9BILA</name>
<dbReference type="AlphaFoldDB" id="A0A820L4Y9"/>
<gene>
    <name evidence="1" type="ORF">OKA104_LOCUS48783</name>
</gene>
<evidence type="ECO:0000313" key="2">
    <source>
        <dbReference type="Proteomes" id="UP000663881"/>
    </source>
</evidence>
<dbReference type="InterPro" id="IPR016039">
    <property type="entry name" value="Thiolase-like"/>
</dbReference>
<sequence>NLHVFQNFIPFPSIPNNEKIAIGVNSFGMGGVTTHAIIEKYQPNKTSIINGHIDENHIQSKQKFIFIFSTFLQRISQQLLLKRTVSYQHSAIFVFLNRQQL</sequence>
<feature type="non-terminal residue" evidence="1">
    <location>
        <position position="1"/>
    </location>
</feature>
<dbReference type="Proteomes" id="UP000663881">
    <property type="component" value="Unassembled WGS sequence"/>
</dbReference>
<reference evidence="1" key="1">
    <citation type="submission" date="2021-02" db="EMBL/GenBank/DDBJ databases">
        <authorList>
            <person name="Nowell W R."/>
        </authorList>
    </citation>
    <scope>NUCLEOTIDE SEQUENCE</scope>
</reference>
<dbReference type="Gene3D" id="3.40.47.10">
    <property type="match status" value="1"/>
</dbReference>
<evidence type="ECO:0008006" key="3">
    <source>
        <dbReference type="Google" id="ProtNLM"/>
    </source>
</evidence>
<organism evidence="1 2">
    <name type="scientific">Adineta steineri</name>
    <dbReference type="NCBI Taxonomy" id="433720"/>
    <lineage>
        <taxon>Eukaryota</taxon>
        <taxon>Metazoa</taxon>
        <taxon>Spiralia</taxon>
        <taxon>Gnathifera</taxon>
        <taxon>Rotifera</taxon>
        <taxon>Eurotatoria</taxon>
        <taxon>Bdelloidea</taxon>
        <taxon>Adinetida</taxon>
        <taxon>Adinetidae</taxon>
        <taxon>Adineta</taxon>
    </lineage>
</organism>
<comment type="caution">
    <text evidence="1">The sequence shown here is derived from an EMBL/GenBank/DDBJ whole genome shotgun (WGS) entry which is preliminary data.</text>
</comment>
<protein>
    <recommendedName>
        <fullName evidence="3">Polyketide synthase</fullName>
    </recommendedName>
</protein>